<dbReference type="InterPro" id="IPR013749">
    <property type="entry name" value="PM/HMP-P_kinase-1"/>
</dbReference>
<protein>
    <recommendedName>
        <fullName evidence="2">pyridoxal kinase</fullName>
        <ecNumber evidence="2">2.7.1.35</ecNumber>
    </recommendedName>
</protein>
<keyword evidence="4" id="KW-0547">Nucleotide-binding</keyword>
<dbReference type="EC" id="2.7.1.35" evidence="2"/>
<feature type="region of interest" description="Disordered" evidence="7">
    <location>
        <begin position="43"/>
        <end position="78"/>
    </location>
</feature>
<feature type="compositionally biased region" description="Low complexity" evidence="7">
    <location>
        <begin position="60"/>
        <end position="71"/>
    </location>
</feature>
<name>A0ABY8USQ2_TETOB</name>
<dbReference type="EMBL" id="CP126224">
    <property type="protein sequence ID" value="WIA23974.1"/>
    <property type="molecule type" value="Genomic_DNA"/>
</dbReference>
<evidence type="ECO:0000313" key="9">
    <source>
        <dbReference type="EMBL" id="WIA23974.1"/>
    </source>
</evidence>
<feature type="region of interest" description="Disordered" evidence="7">
    <location>
        <begin position="291"/>
        <end position="340"/>
    </location>
</feature>
<gene>
    <name evidence="9" type="ORF">OEZ85_013608</name>
</gene>
<evidence type="ECO:0000256" key="6">
    <source>
        <dbReference type="ARBA" id="ARBA00022840"/>
    </source>
</evidence>
<dbReference type="SUPFAM" id="SSF53613">
    <property type="entry name" value="Ribokinase-like"/>
    <property type="match status" value="2"/>
</dbReference>
<dbReference type="Pfam" id="PF08543">
    <property type="entry name" value="Phos_pyr_kin"/>
    <property type="match status" value="1"/>
</dbReference>
<evidence type="ECO:0000259" key="8">
    <source>
        <dbReference type="Pfam" id="PF08543"/>
    </source>
</evidence>
<evidence type="ECO:0000256" key="2">
    <source>
        <dbReference type="ARBA" id="ARBA00012104"/>
    </source>
</evidence>
<sequence>MLLIAAEQRIIGAERLVGAARQYLSTRRSVQWPARLSATAPRLHSRFSSTPRGSSNGCTPAAALSEALPPELHTRRPVSTAARSMSDAAAAAATVAAASSTLSSPRVLSIQSSVVHGYVGNKAAVFPLQLLGFDVDPVYTVQFSNHTGYPTIKGHVFDGGHLRELLAGMTANGLICHTHLLSGYIGSQSLLEAVAAVAAELRSAYPQLTYVCDPVLGDEGKLYVSQELVAAYKASLVPLANILTPNQFEAELLTGLEVKSEAQALQAAAVLHDAGPHTVIITSLASLPHPEYSSPRLSEEGSDQPAAAIAAADSTPQQQQQEQTAADDKQQQQQQRQQRSERYITLIASTRVAQAPGCPGAFRMRIPKLQGYFTGTGDLLCALLLAWSHRYPDNLAAAVEHAVAGLQGVLQLTAAAAGPAVLASTDERSAAVFRAKELRLVQGQQQLLQPDIKTRVEPITL</sequence>
<proteinExistence type="inferred from homology"/>
<dbReference type="CDD" id="cd01173">
    <property type="entry name" value="pyridoxal_pyridoxamine_kinase"/>
    <property type="match status" value="1"/>
</dbReference>
<keyword evidence="6" id="KW-0067">ATP-binding</keyword>
<evidence type="ECO:0000256" key="1">
    <source>
        <dbReference type="ARBA" id="ARBA00008805"/>
    </source>
</evidence>
<dbReference type="InterPro" id="IPR029056">
    <property type="entry name" value="Ribokinase-like"/>
</dbReference>
<evidence type="ECO:0000313" key="10">
    <source>
        <dbReference type="Proteomes" id="UP001244341"/>
    </source>
</evidence>
<dbReference type="PANTHER" id="PTHR10534:SF2">
    <property type="entry name" value="PYRIDOXAL KINASE"/>
    <property type="match status" value="1"/>
</dbReference>
<feature type="compositionally biased region" description="Low complexity" evidence="7">
    <location>
        <begin position="306"/>
        <end position="324"/>
    </location>
</feature>
<keyword evidence="5" id="KW-0418">Kinase</keyword>
<dbReference type="Proteomes" id="UP001244341">
    <property type="component" value="Chromosome 17b"/>
</dbReference>
<dbReference type="InterPro" id="IPR004625">
    <property type="entry name" value="PyrdxlKinase"/>
</dbReference>
<comment type="similarity">
    <text evidence="1">Belongs to the pyridoxine kinase family.</text>
</comment>
<keyword evidence="10" id="KW-1185">Reference proteome</keyword>
<feature type="domain" description="Pyridoxamine kinase/Phosphomethylpyrimidine kinase" evidence="8">
    <location>
        <begin position="192"/>
        <end position="284"/>
    </location>
</feature>
<evidence type="ECO:0000256" key="5">
    <source>
        <dbReference type="ARBA" id="ARBA00022777"/>
    </source>
</evidence>
<reference evidence="9 10" key="1">
    <citation type="submission" date="2023-05" db="EMBL/GenBank/DDBJ databases">
        <title>A 100% complete, gapless, phased diploid assembly of the Scenedesmus obliquus UTEX 3031 genome.</title>
        <authorList>
            <person name="Biondi T.C."/>
            <person name="Hanschen E.R."/>
            <person name="Kwon T."/>
            <person name="Eng W."/>
            <person name="Kruse C.P.S."/>
            <person name="Koehler S.I."/>
            <person name="Kunde Y."/>
            <person name="Gleasner C.D."/>
            <person name="You Mak K.T."/>
            <person name="Polle J."/>
            <person name="Hovde B.T."/>
            <person name="Starkenburg S.R."/>
        </authorList>
    </citation>
    <scope>NUCLEOTIDE SEQUENCE [LARGE SCALE GENOMIC DNA]</scope>
    <source>
        <strain evidence="9 10">DOE0152z</strain>
    </source>
</reference>
<organism evidence="9 10">
    <name type="scientific">Tetradesmus obliquus</name>
    <name type="common">Green alga</name>
    <name type="synonym">Acutodesmus obliquus</name>
    <dbReference type="NCBI Taxonomy" id="3088"/>
    <lineage>
        <taxon>Eukaryota</taxon>
        <taxon>Viridiplantae</taxon>
        <taxon>Chlorophyta</taxon>
        <taxon>core chlorophytes</taxon>
        <taxon>Chlorophyceae</taxon>
        <taxon>CS clade</taxon>
        <taxon>Sphaeropleales</taxon>
        <taxon>Scenedesmaceae</taxon>
        <taxon>Tetradesmus</taxon>
    </lineage>
</organism>
<keyword evidence="3" id="KW-0808">Transferase</keyword>
<feature type="compositionally biased region" description="Polar residues" evidence="7">
    <location>
        <begin position="46"/>
        <end position="58"/>
    </location>
</feature>
<dbReference type="Gene3D" id="3.40.1190.20">
    <property type="match status" value="1"/>
</dbReference>
<dbReference type="PANTHER" id="PTHR10534">
    <property type="entry name" value="PYRIDOXAL KINASE"/>
    <property type="match status" value="1"/>
</dbReference>
<evidence type="ECO:0000256" key="4">
    <source>
        <dbReference type="ARBA" id="ARBA00022741"/>
    </source>
</evidence>
<dbReference type="NCBIfam" id="TIGR00687">
    <property type="entry name" value="pyridox_kin"/>
    <property type="match status" value="1"/>
</dbReference>
<evidence type="ECO:0000256" key="7">
    <source>
        <dbReference type="SAM" id="MobiDB-lite"/>
    </source>
</evidence>
<evidence type="ECO:0000256" key="3">
    <source>
        <dbReference type="ARBA" id="ARBA00022679"/>
    </source>
</evidence>
<accession>A0ABY8USQ2</accession>